<accession>A0AAF0CAA8</accession>
<keyword evidence="3" id="KW-1185">Reference proteome</keyword>
<reference evidence="2 3" key="1">
    <citation type="journal article" date="2015" name="Genome Announc.">
        <title>Draft Genome Sequences of Marine Isolates of Thalassomonas viridans and Thalassomonas actiniarum.</title>
        <authorList>
            <person name="Olonade I."/>
            <person name="van Zyl L.J."/>
            <person name="Trindade M."/>
        </authorList>
    </citation>
    <scope>NUCLEOTIDE SEQUENCE [LARGE SCALE GENOMIC DNA]</scope>
    <source>
        <strain evidence="2 3">XOM25</strain>
    </source>
</reference>
<keyword evidence="1" id="KW-1133">Transmembrane helix</keyword>
<evidence type="ECO:0000256" key="1">
    <source>
        <dbReference type="SAM" id="Phobius"/>
    </source>
</evidence>
<dbReference type="Proteomes" id="UP000032352">
    <property type="component" value="Chromosome"/>
</dbReference>
<organism evidence="2 3">
    <name type="scientific">Thalassomonas viridans</name>
    <dbReference type="NCBI Taxonomy" id="137584"/>
    <lineage>
        <taxon>Bacteria</taxon>
        <taxon>Pseudomonadati</taxon>
        <taxon>Pseudomonadota</taxon>
        <taxon>Gammaproteobacteria</taxon>
        <taxon>Alteromonadales</taxon>
        <taxon>Colwelliaceae</taxon>
        <taxon>Thalassomonas</taxon>
    </lineage>
</organism>
<sequence>MPPKDEIAASHGESKFRITGKLAIFLTALVVIVSISAFAYLKKDFDLLQSERTKQFNAFNPVHQFVIKLVNAWDELKDITNIKKSNVRFLRKHVTTVAKEYEALDISKLNTTTKIARNWHLAILKTVQADLYGEYRYIREANELLNQAESMSHNTDSLSEEEKELLRKQNIKILIKKSQINAFALGYYIGKNMDDLNMAKQLLEEIGGCPMLSDETFYHIKIANTINCPLD</sequence>
<protein>
    <submittedName>
        <fullName evidence="2">Uncharacterized protein</fullName>
    </submittedName>
</protein>
<dbReference type="KEGG" id="tvd:SG34_007145"/>
<evidence type="ECO:0000313" key="3">
    <source>
        <dbReference type="Proteomes" id="UP000032352"/>
    </source>
</evidence>
<evidence type="ECO:0000313" key="2">
    <source>
        <dbReference type="EMBL" id="WDE06673.1"/>
    </source>
</evidence>
<feature type="transmembrane region" description="Helical" evidence="1">
    <location>
        <begin position="22"/>
        <end position="41"/>
    </location>
</feature>
<dbReference type="EMBL" id="CP059733">
    <property type="protein sequence ID" value="WDE06673.1"/>
    <property type="molecule type" value="Genomic_DNA"/>
</dbReference>
<dbReference type="AlphaFoldDB" id="A0AAF0CAA8"/>
<name>A0AAF0CAA8_9GAMM</name>
<gene>
    <name evidence="2" type="ORF">SG34_007145</name>
</gene>
<keyword evidence="1" id="KW-0472">Membrane</keyword>
<proteinExistence type="predicted"/>
<reference evidence="2 3" key="2">
    <citation type="journal article" date="2022" name="Mar. Drugs">
        <title>Bioassay-Guided Fractionation Leads to the Detection of Cholic Acid Generated by the Rare Thalassomonas sp.</title>
        <authorList>
            <person name="Pheiffer F."/>
            <person name="Schneider Y.K."/>
            <person name="Hansen E.H."/>
            <person name="Andersen J.H."/>
            <person name="Isaksson J."/>
            <person name="Busche T."/>
            <person name="R C."/>
            <person name="Kalinowski J."/>
            <person name="Zyl L.V."/>
            <person name="Trindade M."/>
        </authorList>
    </citation>
    <scope>NUCLEOTIDE SEQUENCE [LARGE SCALE GENOMIC DNA]</scope>
    <source>
        <strain evidence="2 3">XOM25</strain>
    </source>
</reference>
<keyword evidence="1" id="KW-0812">Transmembrane</keyword>
<dbReference type="RefSeq" id="WP_044842850.1">
    <property type="nucleotide sequence ID" value="NZ_CP059733.1"/>
</dbReference>